<dbReference type="OrthoDB" id="9451547at2759"/>
<feature type="transmembrane region" description="Helical" evidence="1">
    <location>
        <begin position="492"/>
        <end position="513"/>
    </location>
</feature>
<keyword evidence="1" id="KW-1133">Transmembrane helix</keyword>
<feature type="transmembrane region" description="Helical" evidence="1">
    <location>
        <begin position="73"/>
        <end position="93"/>
    </location>
</feature>
<keyword evidence="1" id="KW-0472">Membrane</keyword>
<gene>
    <name evidence="2" type="ORF">L207DRAFT_563960</name>
</gene>
<keyword evidence="1" id="KW-0812">Transmembrane</keyword>
<dbReference type="STRING" id="1149755.A0A2J6RXK3"/>
<dbReference type="PANTHER" id="PTHR35043:SF7">
    <property type="entry name" value="TRANSCRIPTION FACTOR DOMAIN-CONTAINING PROTEIN"/>
    <property type="match status" value="1"/>
</dbReference>
<reference evidence="2 3" key="1">
    <citation type="submission" date="2016-04" db="EMBL/GenBank/DDBJ databases">
        <title>A degradative enzymes factory behind the ericoid mycorrhizal symbiosis.</title>
        <authorList>
            <consortium name="DOE Joint Genome Institute"/>
            <person name="Martino E."/>
            <person name="Morin E."/>
            <person name="Grelet G."/>
            <person name="Kuo A."/>
            <person name="Kohler A."/>
            <person name="Daghino S."/>
            <person name="Barry K."/>
            <person name="Choi C."/>
            <person name="Cichocki N."/>
            <person name="Clum A."/>
            <person name="Copeland A."/>
            <person name="Hainaut M."/>
            <person name="Haridas S."/>
            <person name="Labutti K."/>
            <person name="Lindquist E."/>
            <person name="Lipzen A."/>
            <person name="Khouja H.-R."/>
            <person name="Murat C."/>
            <person name="Ohm R."/>
            <person name="Olson A."/>
            <person name="Spatafora J."/>
            <person name="Veneault-Fourrey C."/>
            <person name="Henrissat B."/>
            <person name="Grigoriev I."/>
            <person name="Martin F."/>
            <person name="Perotto S."/>
        </authorList>
    </citation>
    <scope>NUCLEOTIDE SEQUENCE [LARGE SCALE GENOMIC DNA]</scope>
    <source>
        <strain evidence="2 3">F</strain>
    </source>
</reference>
<evidence type="ECO:0000313" key="2">
    <source>
        <dbReference type="EMBL" id="PMD43237.1"/>
    </source>
</evidence>
<keyword evidence="3" id="KW-1185">Reference proteome</keyword>
<evidence type="ECO:0000256" key="1">
    <source>
        <dbReference type="SAM" id="Phobius"/>
    </source>
</evidence>
<dbReference type="Proteomes" id="UP000235786">
    <property type="component" value="Unassembled WGS sequence"/>
</dbReference>
<dbReference type="PANTHER" id="PTHR35043">
    <property type="entry name" value="TRANSCRIPTION FACTOR DOMAIN-CONTAINING PROTEIN"/>
    <property type="match status" value="1"/>
</dbReference>
<evidence type="ECO:0000313" key="3">
    <source>
        <dbReference type="Proteomes" id="UP000235786"/>
    </source>
</evidence>
<name>A0A2J6RXK3_HYAVF</name>
<protein>
    <submittedName>
        <fullName evidence="2">Uncharacterized protein</fullName>
    </submittedName>
</protein>
<feature type="transmembrane region" description="Helical" evidence="1">
    <location>
        <begin position="33"/>
        <end position="53"/>
    </location>
</feature>
<organism evidence="2 3">
    <name type="scientific">Hyaloscypha variabilis (strain UAMH 11265 / GT02V1 / F)</name>
    <name type="common">Meliniomyces variabilis</name>
    <dbReference type="NCBI Taxonomy" id="1149755"/>
    <lineage>
        <taxon>Eukaryota</taxon>
        <taxon>Fungi</taxon>
        <taxon>Dikarya</taxon>
        <taxon>Ascomycota</taxon>
        <taxon>Pezizomycotina</taxon>
        <taxon>Leotiomycetes</taxon>
        <taxon>Helotiales</taxon>
        <taxon>Hyaloscyphaceae</taxon>
        <taxon>Hyaloscypha</taxon>
        <taxon>Hyaloscypha variabilis</taxon>
    </lineage>
</organism>
<dbReference type="AlphaFoldDB" id="A0A2J6RXK3"/>
<accession>A0A2J6RXK3</accession>
<proteinExistence type="predicted"/>
<dbReference type="EMBL" id="KZ613942">
    <property type="protein sequence ID" value="PMD43237.1"/>
    <property type="molecule type" value="Genomic_DNA"/>
</dbReference>
<feature type="transmembrane region" description="Helical" evidence="1">
    <location>
        <begin position="525"/>
        <end position="555"/>
    </location>
</feature>
<feature type="transmembrane region" description="Helical" evidence="1">
    <location>
        <begin position="598"/>
        <end position="617"/>
    </location>
</feature>
<sequence length="645" mass="72905">MQKTDSKKMAALNLTALGTEVAPLWVDDPAGRGTWGLLYSCTFTLGICVWTSIHLNIPPKESRWKAWRRKLKWLFIALFAPELVVFTAFQQWLTAKIFLKELIQISEANASKDLECGVDSHQPKRKFDMTYAFYATMGGFVVDIGHLHNTLEQGTITTNGLLFLADHGFFPHLSLENIEDKSKANLLAKVLVCFQVIWVAGETIERKAAGYPISLLEFHTLVHIFCALVMYTLWFKKPYDVGNPTVITGIDEKLLGYLVASSRWSGTSGFLKTRRGNDGIEVFQGGMESVFEPPEDPKFHYYGACEQPQQAIPESGRNVTRTEGIQLNKMDDPRVKNYRTAVVEPPTSVDAKQKPRFPHGEFLDHYRIPNGIQTTLCLSPGQALRSGLGALQWTEPYYCYHVDLSDKDLKRLDLAGEFIDNNLVLEKGIVYLYASNLPFEGPSYSTNHPFDPFEVPDLNRHGRRLICHREHNILFSGVLYSILMHNRRGWEMCLLILAVILIPTAYGGIHLAALHEMFPRPIEFILWKASCFTLIGFAGFVVSVQILSLLGMSALIRWFEPDRESTSIGVARARKIALRGCSLVIVKYTFWLSYLALMLIVCAATFLYVGARVFIVVESFISLRHVPIGVYETPPTNFMSYVPHF</sequence>